<dbReference type="InterPro" id="IPR050884">
    <property type="entry name" value="CNP_phosphodiesterase-III"/>
</dbReference>
<keyword evidence="2" id="KW-0378">Hydrolase</keyword>
<evidence type="ECO:0000259" key="5">
    <source>
        <dbReference type="Pfam" id="PF00149"/>
    </source>
</evidence>
<dbReference type="GO" id="GO:0046872">
    <property type="term" value="F:metal ion binding"/>
    <property type="evidence" value="ECO:0007669"/>
    <property type="project" value="UniProtKB-KW"/>
</dbReference>
<dbReference type="PIRSF" id="PIRSF035427">
    <property type="entry name" value="All2852"/>
    <property type="match status" value="1"/>
</dbReference>
<dbReference type="Gene3D" id="3.60.21.10">
    <property type="match status" value="1"/>
</dbReference>
<keyword evidence="3" id="KW-0408">Iron</keyword>
<dbReference type="InterPro" id="IPR004843">
    <property type="entry name" value="Calcineurin-like_PHP"/>
</dbReference>
<dbReference type="GO" id="GO:0016787">
    <property type="term" value="F:hydrolase activity"/>
    <property type="evidence" value="ECO:0007669"/>
    <property type="project" value="UniProtKB-KW"/>
</dbReference>
<dbReference type="Pfam" id="PF00149">
    <property type="entry name" value="Metallophos"/>
    <property type="match status" value="1"/>
</dbReference>
<organism evidence="6 7">
    <name type="scientific">Petrachloros mirabilis ULC683</name>
    <dbReference type="NCBI Taxonomy" id="2781853"/>
    <lineage>
        <taxon>Bacteria</taxon>
        <taxon>Bacillati</taxon>
        <taxon>Cyanobacteriota</taxon>
        <taxon>Cyanophyceae</taxon>
        <taxon>Synechococcales</taxon>
        <taxon>Petrachlorosaceae</taxon>
        <taxon>Petrachloros</taxon>
        <taxon>Petrachloros mirabilis</taxon>
    </lineage>
</organism>
<dbReference type="RefSeq" id="WP_161824697.1">
    <property type="nucleotide sequence ID" value="NZ_WVIC01000010.1"/>
</dbReference>
<accession>A0A8K2A7R1</accession>
<evidence type="ECO:0000256" key="2">
    <source>
        <dbReference type="ARBA" id="ARBA00022801"/>
    </source>
</evidence>
<comment type="similarity">
    <text evidence="4">Belongs to the cyclic nucleotide phosphodiesterase class-III family.</text>
</comment>
<evidence type="ECO:0000313" key="6">
    <source>
        <dbReference type="EMBL" id="NCJ06215.1"/>
    </source>
</evidence>
<comment type="caution">
    <text evidence="6">The sequence shown here is derived from an EMBL/GenBank/DDBJ whole genome shotgun (WGS) entry which is preliminary data.</text>
</comment>
<keyword evidence="7" id="KW-1185">Reference proteome</keyword>
<evidence type="ECO:0000313" key="7">
    <source>
        <dbReference type="Proteomes" id="UP000607397"/>
    </source>
</evidence>
<evidence type="ECO:0000256" key="4">
    <source>
        <dbReference type="ARBA" id="ARBA00025742"/>
    </source>
</evidence>
<dbReference type="AlphaFoldDB" id="A0A8K2A7R1"/>
<evidence type="ECO:0000256" key="3">
    <source>
        <dbReference type="ARBA" id="ARBA00023004"/>
    </source>
</evidence>
<dbReference type="PANTHER" id="PTHR42988">
    <property type="entry name" value="PHOSPHOHYDROLASE"/>
    <property type="match status" value="1"/>
</dbReference>
<feature type="domain" description="Calcineurin-like phosphoesterase" evidence="5">
    <location>
        <begin position="5"/>
        <end position="222"/>
    </location>
</feature>
<keyword evidence="1" id="KW-0479">Metal-binding</keyword>
<name>A0A8K2A7R1_9CYAN</name>
<proteinExistence type="inferred from homology"/>
<sequence length="369" mass="42001">MSLDFRFAILSDPHIGLPHTLLNHPRRFHLVEISIPVLEQVLEHLCRLEPDFLLVPGDLTQHGEPDNHTWLSQRLAQLPFPAYVIPGNHDVPVPTADGHSISWADFPRYYRQCGYGDTDRHYYTCELLPGVRLIALNSNQFDDQGRQIGWLDEAQLHWLEATLAQHPQDLILVMVHHNVLEHLPGQSQHPIGRRYMLRNAPALTQILRQAQVPLVFTGHLHVQDIAQEQGLYDITTGSLVSYPHPYRLVQIHPNSSGQLQVKVESERVQAVPNWPHLQQSSREWMGDRSISFMTKFLMAPPLSLPLAKAEAFAPDLRYFWATIADGDPSFSFPQLPPPLRQFFEAFSVPSPHGSDAEPYLSANHTQFVL</sequence>
<dbReference type="InterPro" id="IPR029052">
    <property type="entry name" value="Metallo-depent_PP-like"/>
</dbReference>
<dbReference type="PANTHER" id="PTHR42988:SF2">
    <property type="entry name" value="CYCLIC NUCLEOTIDE PHOSPHODIESTERASE CBUA0032-RELATED"/>
    <property type="match status" value="1"/>
</dbReference>
<evidence type="ECO:0000256" key="1">
    <source>
        <dbReference type="ARBA" id="ARBA00022723"/>
    </source>
</evidence>
<dbReference type="SUPFAM" id="SSF56300">
    <property type="entry name" value="Metallo-dependent phosphatases"/>
    <property type="match status" value="1"/>
</dbReference>
<reference evidence="6" key="1">
    <citation type="submission" date="2019-12" db="EMBL/GenBank/DDBJ databases">
        <title>High-Quality draft genome sequences of three cyanobacteria isolated from the limestone walls of the Old Cathedral of Coimbra.</title>
        <authorList>
            <person name="Tiago I."/>
            <person name="Soares F."/>
            <person name="Portugal A."/>
        </authorList>
    </citation>
    <scope>NUCLEOTIDE SEQUENCE [LARGE SCALE GENOMIC DNA]</scope>
    <source>
        <strain evidence="6">C</strain>
    </source>
</reference>
<dbReference type="InterPro" id="IPR011239">
    <property type="entry name" value="Pesterase_cyn"/>
</dbReference>
<dbReference type="EMBL" id="WVIC01000010">
    <property type="protein sequence ID" value="NCJ06215.1"/>
    <property type="molecule type" value="Genomic_DNA"/>
</dbReference>
<protein>
    <submittedName>
        <fullName evidence="6">Metallophosphoesterase</fullName>
    </submittedName>
</protein>
<dbReference type="Proteomes" id="UP000607397">
    <property type="component" value="Unassembled WGS sequence"/>
</dbReference>
<gene>
    <name evidence="6" type="ORF">GS597_06720</name>
</gene>